<dbReference type="SUPFAM" id="SSF56436">
    <property type="entry name" value="C-type lectin-like"/>
    <property type="match status" value="3"/>
</dbReference>
<organism evidence="3 4">
    <name type="scientific">Dissostichus mawsoni</name>
    <name type="common">Antarctic cod</name>
    <dbReference type="NCBI Taxonomy" id="36200"/>
    <lineage>
        <taxon>Eukaryota</taxon>
        <taxon>Metazoa</taxon>
        <taxon>Chordata</taxon>
        <taxon>Craniata</taxon>
        <taxon>Vertebrata</taxon>
        <taxon>Euteleostomi</taxon>
        <taxon>Actinopterygii</taxon>
        <taxon>Neopterygii</taxon>
        <taxon>Teleostei</taxon>
        <taxon>Neoteleostei</taxon>
        <taxon>Acanthomorphata</taxon>
        <taxon>Eupercaria</taxon>
        <taxon>Perciformes</taxon>
        <taxon>Notothenioidei</taxon>
        <taxon>Nototheniidae</taxon>
        <taxon>Dissostichus</taxon>
    </lineage>
</organism>
<dbReference type="OrthoDB" id="441660at2759"/>
<proteinExistence type="predicted"/>
<evidence type="ECO:0000313" key="3">
    <source>
        <dbReference type="EMBL" id="KAF3858063.1"/>
    </source>
</evidence>
<accession>A0A7J5Z920</accession>
<dbReference type="SMART" id="SM00034">
    <property type="entry name" value="CLECT"/>
    <property type="match status" value="2"/>
</dbReference>
<dbReference type="Proteomes" id="UP000518266">
    <property type="component" value="Unassembled WGS sequence"/>
</dbReference>
<sequence length="314" mass="35599">MFQMGKNTQTTMFVSNSCDPKCVNVSRVDNAFLVSLVGLRPEKYFWLGLSNQNDIDQFVWTNANSVRFTHWNAEMPGHQQGCVAMTTGVFAGLWDVLPCTNKEKYICKHLAEGAVLTPAPPTQAPLKTIGGDLLSIHSGLELTFVKSVSGTVWIGLSAPDPVTGYVWSDGSPVNFLHWQDGEPNNKNNVESCAEFRTYRKHSSGSWSDVNCEKNNQWLCQIRTGATPKPPPDPVIPDYNKTSDGWLEWNGTQYYINNKKMAMEKARRFCQQRHGDLVTIDSEAERVFLWNQVSSDIYIKLRDYQFKYNNYGIYI</sequence>
<keyword evidence="1" id="KW-1015">Disulfide bond</keyword>
<dbReference type="PANTHER" id="PTHR22803">
    <property type="entry name" value="MANNOSE, PHOSPHOLIPASE, LECTIN RECEPTOR RELATED"/>
    <property type="match status" value="1"/>
</dbReference>
<dbReference type="EMBL" id="JAAKFY010000004">
    <property type="protein sequence ID" value="KAF3858063.1"/>
    <property type="molecule type" value="Genomic_DNA"/>
</dbReference>
<dbReference type="InterPro" id="IPR001304">
    <property type="entry name" value="C-type_lectin-like"/>
</dbReference>
<comment type="caution">
    <text evidence="3">The sequence shown here is derived from an EMBL/GenBank/DDBJ whole genome shotgun (WGS) entry which is preliminary data.</text>
</comment>
<dbReference type="PROSITE" id="PS00615">
    <property type="entry name" value="C_TYPE_LECTIN_1"/>
    <property type="match status" value="1"/>
</dbReference>
<dbReference type="InterPro" id="IPR016187">
    <property type="entry name" value="CTDL_fold"/>
</dbReference>
<keyword evidence="4" id="KW-1185">Reference proteome</keyword>
<dbReference type="Gene3D" id="3.10.100.10">
    <property type="entry name" value="Mannose-Binding Protein A, subunit A"/>
    <property type="match status" value="3"/>
</dbReference>
<dbReference type="AlphaFoldDB" id="A0A7J5Z920"/>
<feature type="domain" description="C-type lectin" evidence="2">
    <location>
        <begin position="26"/>
        <end position="108"/>
    </location>
</feature>
<reference evidence="3 4" key="1">
    <citation type="submission" date="2020-03" db="EMBL/GenBank/DDBJ databases">
        <title>Dissostichus mawsoni Genome sequencing and assembly.</title>
        <authorList>
            <person name="Park H."/>
        </authorList>
    </citation>
    <scope>NUCLEOTIDE SEQUENCE [LARGE SCALE GENOMIC DNA]</scope>
    <source>
        <strain evidence="3">DM0001</strain>
        <tissue evidence="3">Muscle</tissue>
    </source>
</reference>
<dbReference type="InterPro" id="IPR018378">
    <property type="entry name" value="C-type_lectin_CS"/>
</dbReference>
<evidence type="ECO:0000313" key="4">
    <source>
        <dbReference type="Proteomes" id="UP000518266"/>
    </source>
</evidence>
<dbReference type="InterPro" id="IPR050111">
    <property type="entry name" value="C-type_lectin/snaclec_domain"/>
</dbReference>
<dbReference type="InterPro" id="IPR016186">
    <property type="entry name" value="C-type_lectin-like/link_sf"/>
</dbReference>
<dbReference type="Pfam" id="PF00059">
    <property type="entry name" value="Lectin_C"/>
    <property type="match status" value="2"/>
</dbReference>
<dbReference type="PROSITE" id="PS50041">
    <property type="entry name" value="C_TYPE_LECTIN_2"/>
    <property type="match status" value="2"/>
</dbReference>
<name>A0A7J5Z920_DISMA</name>
<feature type="domain" description="C-type lectin" evidence="2">
    <location>
        <begin position="130"/>
        <end position="220"/>
    </location>
</feature>
<protein>
    <recommendedName>
        <fullName evidence="2">C-type lectin domain-containing protein</fullName>
    </recommendedName>
</protein>
<gene>
    <name evidence="3" type="ORF">F7725_011264</name>
</gene>
<evidence type="ECO:0000256" key="1">
    <source>
        <dbReference type="ARBA" id="ARBA00023157"/>
    </source>
</evidence>
<evidence type="ECO:0000259" key="2">
    <source>
        <dbReference type="PROSITE" id="PS50041"/>
    </source>
</evidence>
<dbReference type="CDD" id="cd00037">
    <property type="entry name" value="CLECT"/>
    <property type="match status" value="3"/>
</dbReference>